<dbReference type="InterPro" id="IPR003661">
    <property type="entry name" value="HisK_dim/P_dom"/>
</dbReference>
<dbReference type="PROSITE" id="PS50885">
    <property type="entry name" value="HAMP"/>
    <property type="match status" value="1"/>
</dbReference>
<dbReference type="Proteomes" id="UP000001302">
    <property type="component" value="Chromosome"/>
</dbReference>
<dbReference type="InterPro" id="IPR004358">
    <property type="entry name" value="Sig_transdc_His_kin-like_C"/>
</dbReference>
<dbReference type="KEGG" id="pbr:PB2503_02297"/>
<dbReference type="InterPro" id="IPR001789">
    <property type="entry name" value="Sig_transdc_resp-reg_receiver"/>
</dbReference>
<dbReference type="PRINTS" id="PR00344">
    <property type="entry name" value="BCTRLSENSOR"/>
</dbReference>
<dbReference type="Gene3D" id="3.30.565.10">
    <property type="entry name" value="Histidine kinase-like ATPase, C-terminal domain"/>
    <property type="match status" value="1"/>
</dbReference>
<dbReference type="InterPro" id="IPR036097">
    <property type="entry name" value="HisK_dim/P_sf"/>
</dbReference>
<keyword evidence="5" id="KW-0808">Transferase</keyword>
<dbReference type="SUPFAM" id="SSF158472">
    <property type="entry name" value="HAMP domain-like"/>
    <property type="match status" value="1"/>
</dbReference>
<dbReference type="AlphaFoldDB" id="E0TCA4"/>
<dbReference type="GO" id="GO:0016020">
    <property type="term" value="C:membrane"/>
    <property type="evidence" value="ECO:0007669"/>
    <property type="project" value="UniProtKB-SubCell"/>
</dbReference>
<dbReference type="Pfam" id="PF00512">
    <property type="entry name" value="HisKA"/>
    <property type="match status" value="1"/>
</dbReference>
<dbReference type="SUPFAM" id="SSF55874">
    <property type="entry name" value="ATPase domain of HSP90 chaperone/DNA topoisomerase II/histidine kinase"/>
    <property type="match status" value="1"/>
</dbReference>
<feature type="transmembrane region" description="Helical" evidence="14">
    <location>
        <begin position="17"/>
        <end position="39"/>
    </location>
</feature>
<feature type="domain" description="Histidine kinase" evidence="15">
    <location>
        <begin position="272"/>
        <end position="492"/>
    </location>
</feature>
<evidence type="ECO:0000256" key="10">
    <source>
        <dbReference type="ARBA" id="ARBA00064003"/>
    </source>
</evidence>
<dbReference type="HOGENOM" id="CLU_000445_104_15_5"/>
<dbReference type="eggNOG" id="COG3850">
    <property type="taxonomic scope" value="Bacteria"/>
</dbReference>
<keyword evidence="14" id="KW-0472">Membrane</keyword>
<sequence length="796" mass="86587">MGSRQNKPGQRGIGARIALLTMSIVAVVLCLVVVGLLVYEGTSFRRDLLRERMDLARVTAANVSAAVLFDDRATINENLSALSQLPDLMAAKVWSVRGEPLGGYIEQTDTAIKPLTRGTTPVSIVSWEQVTVQVPISVDQEIIGYVQLVSSLDRLGFTVKRYLQIVGAVSLVGMAGAFILARLTAQGLIQPIHSLIMTMQQVQRDRNYRLRVEGLSNDESGQLAAAFNDMLDEIQRRDENLEKTVEERTADLEEAVTKAEAASLAKSAFLANMSHEIRTPMNGVLGMAELLMSTELDTYQRELIGTIMSSGTSLVTIINDILDFSKIEAGKFSLNEEPFNLREGIENVATLMAGRAAEKDLELFVRYDPSLPEGVFTDGGRLRQVITNLVGNAIKFTDEGQVLIDVTGAQSGETVDLRISVTDTGIGIPPEKLEAIFEKFEQADNTSSRMYEGTGLGLAICKTIIELMGGKIGVTSELGRGATFFIDINYKIDDRASLRPTIDTAELAGARIAIVDDNATNLRILSEQLAAWNTEIFAFSSGKEIFQWLDSRGEGEALPDVIITDYQMPEMNGIELGLGIRARTGFPPIPIIMLSSVCAPKEEGSKSLPLSAWLVKPIRSLQLAEYVFEAKMKTGRFGDVEALAEAKADRSISASSDPDAICETILVVDDNLVNQLVITNMLKGWATEILTASNGEDAIEKFSAYSPDIIFMDVSMPVMDGLEATRRIRGMEADQNLPTTPIVGATAHAMDEDRQRCLKAGMVDVLTKPVRKESVDGMVLKWAASSPQSKLASSSA</sequence>
<dbReference type="CDD" id="cd17546">
    <property type="entry name" value="REC_hyHK_CKI1_RcsC-like"/>
    <property type="match status" value="1"/>
</dbReference>
<dbReference type="InterPro" id="IPR003594">
    <property type="entry name" value="HATPase_dom"/>
</dbReference>
<keyword evidence="4 12" id="KW-0597">Phosphoprotein</keyword>
<dbReference type="Pfam" id="PF00672">
    <property type="entry name" value="HAMP"/>
    <property type="match status" value="1"/>
</dbReference>
<keyword evidence="13" id="KW-0175">Coiled coil</keyword>
<comment type="catalytic activity">
    <reaction evidence="1">
        <text>ATP + protein L-histidine = ADP + protein N-phospho-L-histidine.</text>
        <dbReference type="EC" id="2.7.13.3"/>
    </reaction>
</comment>
<evidence type="ECO:0000256" key="5">
    <source>
        <dbReference type="ARBA" id="ARBA00022679"/>
    </source>
</evidence>
<dbReference type="Gene3D" id="3.40.50.2300">
    <property type="match status" value="2"/>
</dbReference>
<evidence type="ECO:0000256" key="1">
    <source>
        <dbReference type="ARBA" id="ARBA00000085"/>
    </source>
</evidence>
<name>E0TCA4_PARBH</name>
<dbReference type="CDD" id="cd16922">
    <property type="entry name" value="HATPase_EvgS-ArcB-TorS-like"/>
    <property type="match status" value="1"/>
</dbReference>
<dbReference type="EMBL" id="CP002156">
    <property type="protein sequence ID" value="ADM08537.1"/>
    <property type="molecule type" value="Genomic_DNA"/>
</dbReference>
<evidence type="ECO:0000256" key="12">
    <source>
        <dbReference type="PROSITE-ProRule" id="PRU00169"/>
    </source>
</evidence>
<gene>
    <name evidence="18" type="ordered locus">PB2503_02297</name>
</gene>
<feature type="domain" description="Response regulatory" evidence="16">
    <location>
        <begin position="511"/>
        <end position="631"/>
    </location>
</feature>
<accession>E0TCA4</accession>
<evidence type="ECO:0000313" key="18">
    <source>
        <dbReference type="EMBL" id="ADM08537.1"/>
    </source>
</evidence>
<organism evidence="18 19">
    <name type="scientific">Parvularcula bermudensis (strain ATCC BAA-594 / HTCC2503 / KCTC 12087)</name>
    <dbReference type="NCBI Taxonomy" id="314260"/>
    <lineage>
        <taxon>Bacteria</taxon>
        <taxon>Pseudomonadati</taxon>
        <taxon>Pseudomonadota</taxon>
        <taxon>Alphaproteobacteria</taxon>
        <taxon>Parvularculales</taxon>
        <taxon>Parvularculaceae</taxon>
        <taxon>Parvularcula</taxon>
    </lineage>
</organism>
<evidence type="ECO:0000256" key="3">
    <source>
        <dbReference type="ARBA" id="ARBA00012438"/>
    </source>
</evidence>
<dbReference type="FunFam" id="1.10.287.130:FF:000002">
    <property type="entry name" value="Two-component osmosensing histidine kinase"/>
    <property type="match status" value="1"/>
</dbReference>
<dbReference type="SUPFAM" id="SSF47384">
    <property type="entry name" value="Homodimeric domain of signal transducing histidine kinase"/>
    <property type="match status" value="1"/>
</dbReference>
<evidence type="ECO:0000256" key="4">
    <source>
        <dbReference type="ARBA" id="ARBA00022553"/>
    </source>
</evidence>
<feature type="modified residue" description="4-aspartylphosphate" evidence="12">
    <location>
        <position position="713"/>
    </location>
</feature>
<dbReference type="Pfam" id="PF02518">
    <property type="entry name" value="HATPase_c"/>
    <property type="match status" value="1"/>
</dbReference>
<dbReference type="eggNOG" id="COG2205">
    <property type="taxonomic scope" value="Bacteria"/>
</dbReference>
<keyword evidence="6" id="KW-0547">Nucleotide-binding</keyword>
<dbReference type="Gene3D" id="6.10.340.10">
    <property type="match status" value="1"/>
</dbReference>
<dbReference type="eggNOG" id="COG0784">
    <property type="taxonomic scope" value="Bacteria"/>
</dbReference>
<dbReference type="CDD" id="cd00082">
    <property type="entry name" value="HisKA"/>
    <property type="match status" value="1"/>
</dbReference>
<proteinExistence type="predicted"/>
<feature type="domain" description="Response regulatory" evidence="16">
    <location>
        <begin position="664"/>
        <end position="783"/>
    </location>
</feature>
<dbReference type="GO" id="GO:0005524">
    <property type="term" value="F:ATP binding"/>
    <property type="evidence" value="ECO:0007669"/>
    <property type="project" value="UniProtKB-KW"/>
</dbReference>
<keyword evidence="7 18" id="KW-0418">Kinase</keyword>
<dbReference type="InterPro" id="IPR036890">
    <property type="entry name" value="HATPase_C_sf"/>
</dbReference>
<reference evidence="18 19" key="2">
    <citation type="journal article" date="2011" name="J. Bacteriol.">
        <title>Complete genome sequence of strain HTCC2503T of Parvularcula bermudensis, the type species of the order "Parvularculales" in the class Alphaproteobacteria.</title>
        <authorList>
            <person name="Oh H.M."/>
            <person name="Kang I."/>
            <person name="Vergin K.L."/>
            <person name="Kang D."/>
            <person name="Rhee K.H."/>
            <person name="Giovannoni S.J."/>
            <person name="Cho J.C."/>
        </authorList>
    </citation>
    <scope>NUCLEOTIDE SEQUENCE [LARGE SCALE GENOMIC DNA]</scope>
    <source>
        <strain evidence="19">ATCC BAA-594 / HTCC2503 / KCTC 12087</strain>
    </source>
</reference>
<dbReference type="SUPFAM" id="SSF52172">
    <property type="entry name" value="CheY-like"/>
    <property type="match status" value="2"/>
</dbReference>
<dbReference type="Pfam" id="PF17152">
    <property type="entry name" value="CHASE8"/>
    <property type="match status" value="1"/>
</dbReference>
<evidence type="ECO:0000256" key="9">
    <source>
        <dbReference type="ARBA" id="ARBA00023012"/>
    </source>
</evidence>
<evidence type="ECO:0000259" key="17">
    <source>
        <dbReference type="PROSITE" id="PS50885"/>
    </source>
</evidence>
<evidence type="ECO:0000256" key="7">
    <source>
        <dbReference type="ARBA" id="ARBA00022777"/>
    </source>
</evidence>
<feature type="modified residue" description="4-aspartylphosphate" evidence="12">
    <location>
        <position position="565"/>
    </location>
</feature>
<keyword evidence="14" id="KW-1133">Transmembrane helix</keyword>
<dbReference type="SMART" id="SM00304">
    <property type="entry name" value="HAMP"/>
    <property type="match status" value="1"/>
</dbReference>
<feature type="domain" description="HAMP" evidence="17">
    <location>
        <begin position="186"/>
        <end position="239"/>
    </location>
</feature>
<evidence type="ECO:0000256" key="11">
    <source>
        <dbReference type="ARBA" id="ARBA00068150"/>
    </source>
</evidence>
<dbReference type="Pfam" id="PF00072">
    <property type="entry name" value="Response_reg"/>
    <property type="match status" value="2"/>
</dbReference>
<evidence type="ECO:0000256" key="14">
    <source>
        <dbReference type="SAM" id="Phobius"/>
    </source>
</evidence>
<evidence type="ECO:0000256" key="2">
    <source>
        <dbReference type="ARBA" id="ARBA00004370"/>
    </source>
</evidence>
<dbReference type="InterPro" id="IPR003660">
    <property type="entry name" value="HAMP_dom"/>
</dbReference>
<evidence type="ECO:0000259" key="15">
    <source>
        <dbReference type="PROSITE" id="PS50109"/>
    </source>
</evidence>
<dbReference type="OrthoDB" id="9810730at2"/>
<comment type="subunit">
    <text evidence="10">At low DSF concentrations, interacts with RpfF.</text>
</comment>
<dbReference type="EC" id="2.7.13.3" evidence="3"/>
<dbReference type="PANTHER" id="PTHR45339">
    <property type="entry name" value="HYBRID SIGNAL TRANSDUCTION HISTIDINE KINASE J"/>
    <property type="match status" value="1"/>
</dbReference>
<dbReference type="SMART" id="SM00448">
    <property type="entry name" value="REC"/>
    <property type="match status" value="2"/>
</dbReference>
<evidence type="ECO:0000256" key="13">
    <source>
        <dbReference type="SAM" id="Coils"/>
    </source>
</evidence>
<protein>
    <recommendedName>
        <fullName evidence="11">Sensory/regulatory protein RpfC</fullName>
        <ecNumber evidence="3">2.7.13.3</ecNumber>
    </recommendedName>
</protein>
<comment type="subcellular location">
    <subcellularLocation>
        <location evidence="2">Membrane</location>
    </subcellularLocation>
</comment>
<dbReference type="Gene3D" id="1.10.287.130">
    <property type="match status" value="1"/>
</dbReference>
<feature type="coiled-coil region" evidence="13">
    <location>
        <begin position="224"/>
        <end position="262"/>
    </location>
</feature>
<dbReference type="PROSITE" id="PS50110">
    <property type="entry name" value="RESPONSE_REGULATORY"/>
    <property type="match status" value="2"/>
</dbReference>
<evidence type="ECO:0000256" key="6">
    <source>
        <dbReference type="ARBA" id="ARBA00022741"/>
    </source>
</evidence>
<dbReference type="GO" id="GO:0000155">
    <property type="term" value="F:phosphorelay sensor kinase activity"/>
    <property type="evidence" value="ECO:0007669"/>
    <property type="project" value="InterPro"/>
</dbReference>
<reference evidence="19" key="1">
    <citation type="submission" date="2010-08" db="EMBL/GenBank/DDBJ databases">
        <title>Genome sequence of Parvularcula bermudensis HTCC2503.</title>
        <authorList>
            <person name="Kang D.-M."/>
            <person name="Oh H.-M."/>
            <person name="Cho J.-C."/>
        </authorList>
    </citation>
    <scope>NUCLEOTIDE SEQUENCE [LARGE SCALE GENOMIC DNA]</scope>
    <source>
        <strain evidence="19">ATCC BAA-594 / HTCC2503 / KCTC 12087</strain>
    </source>
</reference>
<dbReference type="InterPro" id="IPR005467">
    <property type="entry name" value="His_kinase_dom"/>
</dbReference>
<dbReference type="STRING" id="314260.PB2503_02297"/>
<keyword evidence="19" id="KW-1185">Reference proteome</keyword>
<dbReference type="SMART" id="SM00387">
    <property type="entry name" value="HATPase_c"/>
    <property type="match status" value="1"/>
</dbReference>
<dbReference type="CDD" id="cd06225">
    <property type="entry name" value="HAMP"/>
    <property type="match status" value="1"/>
</dbReference>
<keyword evidence="14" id="KW-0812">Transmembrane</keyword>
<evidence type="ECO:0000259" key="16">
    <source>
        <dbReference type="PROSITE" id="PS50110"/>
    </source>
</evidence>
<dbReference type="PROSITE" id="PS50109">
    <property type="entry name" value="HIS_KIN"/>
    <property type="match status" value="1"/>
</dbReference>
<dbReference type="InterPro" id="IPR011006">
    <property type="entry name" value="CheY-like_superfamily"/>
</dbReference>
<keyword evidence="9" id="KW-0902">Two-component regulatory system</keyword>
<keyword evidence="8" id="KW-0067">ATP-binding</keyword>
<feature type="transmembrane region" description="Helical" evidence="14">
    <location>
        <begin position="162"/>
        <end position="181"/>
    </location>
</feature>
<evidence type="ECO:0000313" key="19">
    <source>
        <dbReference type="Proteomes" id="UP000001302"/>
    </source>
</evidence>
<dbReference type="PANTHER" id="PTHR45339:SF1">
    <property type="entry name" value="HYBRID SIGNAL TRANSDUCTION HISTIDINE KINASE J"/>
    <property type="match status" value="1"/>
</dbReference>
<dbReference type="FunFam" id="3.30.565.10:FF:000010">
    <property type="entry name" value="Sensor histidine kinase RcsC"/>
    <property type="match status" value="1"/>
</dbReference>
<dbReference type="InterPro" id="IPR033417">
    <property type="entry name" value="CHASE8"/>
</dbReference>
<dbReference type="SMART" id="SM00388">
    <property type="entry name" value="HisKA"/>
    <property type="match status" value="1"/>
</dbReference>
<dbReference type="RefSeq" id="WP_013299511.1">
    <property type="nucleotide sequence ID" value="NC_014414.1"/>
</dbReference>
<evidence type="ECO:0000256" key="8">
    <source>
        <dbReference type="ARBA" id="ARBA00022840"/>
    </source>
</evidence>